<evidence type="ECO:0000256" key="4">
    <source>
        <dbReference type="ARBA" id="ARBA00022801"/>
    </source>
</evidence>
<evidence type="ECO:0000256" key="5">
    <source>
        <dbReference type="ARBA" id="ARBA00024207"/>
    </source>
</evidence>
<dbReference type="Pfam" id="PF01934">
    <property type="entry name" value="HepT-like"/>
    <property type="match status" value="1"/>
</dbReference>
<dbReference type="Proteomes" id="UP000019434">
    <property type="component" value="Chromosome"/>
</dbReference>
<dbReference type="GO" id="GO:0004540">
    <property type="term" value="F:RNA nuclease activity"/>
    <property type="evidence" value="ECO:0007669"/>
    <property type="project" value="InterPro"/>
</dbReference>
<keyword evidence="1" id="KW-0597">Phosphoprotein</keyword>
<evidence type="ECO:0000256" key="1">
    <source>
        <dbReference type="ARBA" id="ARBA00022553"/>
    </source>
</evidence>
<evidence type="ECO:0000256" key="2">
    <source>
        <dbReference type="ARBA" id="ARBA00022649"/>
    </source>
</evidence>
<dbReference type="Gene3D" id="1.20.120.580">
    <property type="entry name" value="bsu32300-like"/>
    <property type="match status" value="1"/>
</dbReference>
<dbReference type="RefSeq" id="WP_042692567.1">
    <property type="nucleotide sequence ID" value="NZ_CP007264.1"/>
</dbReference>
<evidence type="ECO:0000256" key="3">
    <source>
        <dbReference type="ARBA" id="ARBA00022722"/>
    </source>
</evidence>
<dbReference type="PANTHER" id="PTHR33397:SF5">
    <property type="entry name" value="RNASE YUTE-RELATED"/>
    <property type="match status" value="1"/>
</dbReference>
<evidence type="ECO:0000313" key="7">
    <source>
        <dbReference type="Proteomes" id="UP000019434"/>
    </source>
</evidence>
<accession>W8P7V2</accession>
<proteinExistence type="inferred from homology"/>
<dbReference type="GO" id="GO:0016787">
    <property type="term" value="F:hydrolase activity"/>
    <property type="evidence" value="ECO:0007669"/>
    <property type="project" value="UniProtKB-KW"/>
</dbReference>
<dbReference type="STRING" id="195522.BD01_2042"/>
<dbReference type="eggNOG" id="arCOG02108">
    <property type="taxonomic scope" value="Archaea"/>
</dbReference>
<keyword evidence="4" id="KW-0378">Hydrolase</keyword>
<evidence type="ECO:0008006" key="8">
    <source>
        <dbReference type="Google" id="ProtNLM"/>
    </source>
</evidence>
<dbReference type="HOGENOM" id="CLU_142825_1_0_2"/>
<protein>
    <recommendedName>
        <fullName evidence="8">DUF86 domain-containing protein</fullName>
    </recommendedName>
</protein>
<dbReference type="NCBIfam" id="NF047751">
    <property type="entry name" value="HepT_toxin"/>
    <property type="match status" value="1"/>
</dbReference>
<keyword evidence="7" id="KW-1185">Reference proteome</keyword>
<dbReference type="KEGG" id="tnu:BD01_2042"/>
<dbReference type="GeneID" id="82170276"/>
<keyword evidence="3" id="KW-0540">Nuclease</keyword>
<dbReference type="InterPro" id="IPR037038">
    <property type="entry name" value="HepT-like_sf"/>
</dbReference>
<dbReference type="SUPFAM" id="SSF81593">
    <property type="entry name" value="Nucleotidyltransferase substrate binding subunit/domain"/>
    <property type="match status" value="1"/>
</dbReference>
<name>W8P7V2_9EURY</name>
<dbReference type="InterPro" id="IPR052379">
    <property type="entry name" value="Type_VII_TA_RNase"/>
</dbReference>
<evidence type="ECO:0000313" key="6">
    <source>
        <dbReference type="EMBL" id="AHL23640.1"/>
    </source>
</evidence>
<reference evidence="6 7" key="1">
    <citation type="submission" date="2014-02" db="EMBL/GenBank/DDBJ databases">
        <title>Genome Sequence of an Hyperthermophilic Archaeon, Thermococcus nautili 30-1, producing viral vesicles.</title>
        <authorList>
            <person name="Oberto J."/>
            <person name="Gaudin M."/>
            <person name="Cossu M."/>
            <person name="Gorlas A."/>
            <person name="Slesarev A."/>
            <person name="Marguet E."/>
            <person name="Forterre P."/>
        </authorList>
    </citation>
    <scope>NUCLEOTIDE SEQUENCE [LARGE SCALE GENOMIC DNA]</scope>
    <source>
        <strain evidence="6 7">30-1</strain>
    </source>
</reference>
<dbReference type="InterPro" id="IPR008201">
    <property type="entry name" value="HepT-like"/>
</dbReference>
<dbReference type="OrthoDB" id="25331at2157"/>
<sequence length="144" mass="16609">MGIDPDLVLRRLEELEDALTELEEIALMDLEKFLSEKYVKDAAKYRLITAIEAAISVCNHIVAKLGKPANTYSECFLRLSELGVISEDLAHRLSMMAKFRNMLVHIYWRIRDERVYSILRNDIGDLRQFVDEVLAYVESTSKQG</sequence>
<comment type="similarity">
    <text evidence="5">Belongs to the HepT RNase toxin family.</text>
</comment>
<gene>
    <name evidence="6" type="ORF">BD01_2042</name>
</gene>
<organism evidence="6 7">
    <name type="scientific">Thermococcus nautili</name>
    <dbReference type="NCBI Taxonomy" id="195522"/>
    <lineage>
        <taxon>Archaea</taxon>
        <taxon>Methanobacteriati</taxon>
        <taxon>Methanobacteriota</taxon>
        <taxon>Thermococci</taxon>
        <taxon>Thermococcales</taxon>
        <taxon>Thermococcaceae</taxon>
        <taxon>Thermococcus</taxon>
    </lineage>
</organism>
<keyword evidence="2" id="KW-1277">Toxin-antitoxin system</keyword>
<dbReference type="EMBL" id="CP007264">
    <property type="protein sequence ID" value="AHL23640.1"/>
    <property type="molecule type" value="Genomic_DNA"/>
</dbReference>
<dbReference type="GO" id="GO:0110001">
    <property type="term" value="C:toxin-antitoxin complex"/>
    <property type="evidence" value="ECO:0007669"/>
    <property type="project" value="InterPro"/>
</dbReference>
<dbReference type="PANTHER" id="PTHR33397">
    <property type="entry name" value="UPF0331 PROTEIN YUTE"/>
    <property type="match status" value="1"/>
</dbReference>
<dbReference type="AlphaFoldDB" id="W8P7V2"/>